<dbReference type="AlphaFoldDB" id="A0A542ZQM3"/>
<dbReference type="Gene3D" id="2.30.110.10">
    <property type="entry name" value="Electron Transport, Fmn-binding Protein, Chain A"/>
    <property type="match status" value="1"/>
</dbReference>
<gene>
    <name evidence="1" type="ORF">FB460_0436</name>
</gene>
<dbReference type="InterPro" id="IPR012349">
    <property type="entry name" value="Split_barrel_FMN-bd"/>
</dbReference>
<accession>A0A542ZQM3</accession>
<keyword evidence="2" id="KW-1185">Reference proteome</keyword>
<name>A0A542ZQM3_9ACTN</name>
<dbReference type="Pfam" id="PF12900">
    <property type="entry name" value="Pyridox_ox_2"/>
    <property type="match status" value="1"/>
</dbReference>
<reference evidence="1 2" key="1">
    <citation type="submission" date="2019-06" db="EMBL/GenBank/DDBJ databases">
        <title>Sequencing the genomes of 1000 actinobacteria strains.</title>
        <authorList>
            <person name="Klenk H.-P."/>
        </authorList>
    </citation>
    <scope>NUCLEOTIDE SEQUENCE [LARGE SCALE GENOMIC DNA]</scope>
    <source>
        <strain evidence="1 2">DSM 8251</strain>
    </source>
</reference>
<organism evidence="1 2">
    <name type="scientific">Propioniferax innocua</name>
    <dbReference type="NCBI Taxonomy" id="1753"/>
    <lineage>
        <taxon>Bacteria</taxon>
        <taxon>Bacillati</taxon>
        <taxon>Actinomycetota</taxon>
        <taxon>Actinomycetes</taxon>
        <taxon>Propionibacteriales</taxon>
        <taxon>Propionibacteriaceae</taxon>
        <taxon>Propioniferax</taxon>
    </lineage>
</organism>
<evidence type="ECO:0000313" key="2">
    <source>
        <dbReference type="Proteomes" id="UP000316196"/>
    </source>
</evidence>
<dbReference type="Proteomes" id="UP000316196">
    <property type="component" value="Unassembled WGS sequence"/>
</dbReference>
<proteinExistence type="predicted"/>
<dbReference type="SUPFAM" id="SSF50475">
    <property type="entry name" value="FMN-binding split barrel"/>
    <property type="match status" value="1"/>
</dbReference>
<comment type="caution">
    <text evidence="1">The sequence shown here is derived from an EMBL/GenBank/DDBJ whole genome shotgun (WGS) entry which is preliminary data.</text>
</comment>
<protein>
    <submittedName>
        <fullName evidence="1">Nitroimidazol reductase NimA-like FMN-containing flavoprotein (Pyridoxamine 5'-phosphate oxidase superfamily)</fullName>
    </submittedName>
</protein>
<dbReference type="EMBL" id="VFOR01000001">
    <property type="protein sequence ID" value="TQL62652.1"/>
    <property type="molecule type" value="Genomic_DNA"/>
</dbReference>
<dbReference type="InterPro" id="IPR024747">
    <property type="entry name" value="Pyridox_Oxase-rel"/>
</dbReference>
<evidence type="ECO:0000313" key="1">
    <source>
        <dbReference type="EMBL" id="TQL62652.1"/>
    </source>
</evidence>
<sequence length="137" mass="15019">MDAVSDKTYFEAIPAEDCWQLLHAQGVGRIAWANSEGITILPVNHAVVEDGIIIRTTPTGLLGELAHDVTVAFQIDDVDTETQIAWSVLVRGRARELTEAERADRSMTIPEPWAGGERNLLLRISVEQISGRVLSGE</sequence>